<evidence type="ECO:0000313" key="2">
    <source>
        <dbReference type="EMBL" id="KAJ3050802.1"/>
    </source>
</evidence>
<dbReference type="EMBL" id="JADGJD010000471">
    <property type="protein sequence ID" value="KAJ3050802.1"/>
    <property type="molecule type" value="Genomic_DNA"/>
</dbReference>
<sequence>MPATVTESGAFTPSNRATLPIKTHFLSTLPASALRSDPSTSSSTSTASLAGETTRATHDSYIAACSRVSHVAGSQAQLTDMWELGTRDEIKAGWFFSGRRGDLEMFLPRLGMETDIEDLSEYSTVDPLTGDTRPDTTWYTLHSAPSKTPNQNLPTLPISIFSPLAKLQPVTATYRSGPDPDLFLLRIRARYPNELVSDKLYLGSLEGSILRIQIEKRKKHPLALGKETPTDATGLQPPKVLWYSSLTIPSPQKAVTAFCVGGGLLYAVSLDGAVRVLNEHGGSKVGFPIQLIDSGFQVTAMCVDPYAKRFFTATEDGVVCQWAMDEQSRPMRNRVLRQWRVTGDGGKVTAMCSTHGRVYTAVDREGGVVREWVLVGEEPVVVSGNGVQQGRRNSEVLPMYDSGEIRVPEMQKTPSGTGVGTSQTVPREAPPRYNSSHSLEVGGQPWNSAPSYSQSQVSQQPQAVAREAPPLRPYVFPAVPSTPLPGCEGEGERRREERTERREAEWDVV</sequence>
<proteinExistence type="predicted"/>
<feature type="region of interest" description="Disordered" evidence="1">
    <location>
        <begin position="405"/>
        <end position="509"/>
    </location>
</feature>
<dbReference type="Proteomes" id="UP001212841">
    <property type="component" value="Unassembled WGS sequence"/>
</dbReference>
<accession>A0AAD5X5F1</accession>
<keyword evidence="3" id="KW-1185">Reference proteome</keyword>
<protein>
    <submittedName>
        <fullName evidence="2">Uncharacterized protein</fullName>
    </submittedName>
</protein>
<evidence type="ECO:0000256" key="1">
    <source>
        <dbReference type="SAM" id="MobiDB-lite"/>
    </source>
</evidence>
<dbReference type="AlphaFoldDB" id="A0AAD5X5F1"/>
<dbReference type="InterPro" id="IPR015943">
    <property type="entry name" value="WD40/YVTN_repeat-like_dom_sf"/>
</dbReference>
<feature type="compositionally biased region" description="Polar residues" evidence="1">
    <location>
        <begin position="412"/>
        <end position="425"/>
    </location>
</feature>
<comment type="caution">
    <text evidence="2">The sequence shown here is derived from an EMBL/GenBank/DDBJ whole genome shotgun (WGS) entry which is preliminary data.</text>
</comment>
<name>A0AAD5X5F1_9FUNG</name>
<gene>
    <name evidence="2" type="ORF">HK097_008221</name>
</gene>
<evidence type="ECO:0000313" key="3">
    <source>
        <dbReference type="Proteomes" id="UP001212841"/>
    </source>
</evidence>
<reference evidence="2" key="1">
    <citation type="submission" date="2020-05" db="EMBL/GenBank/DDBJ databases">
        <title>Phylogenomic resolution of chytrid fungi.</title>
        <authorList>
            <person name="Stajich J.E."/>
            <person name="Amses K."/>
            <person name="Simmons R."/>
            <person name="Seto K."/>
            <person name="Myers J."/>
            <person name="Bonds A."/>
            <person name="Quandt C.A."/>
            <person name="Barry K."/>
            <person name="Liu P."/>
            <person name="Grigoriev I."/>
            <person name="Longcore J.E."/>
            <person name="James T.Y."/>
        </authorList>
    </citation>
    <scope>NUCLEOTIDE SEQUENCE</scope>
    <source>
        <strain evidence="2">JEL0318</strain>
    </source>
</reference>
<dbReference type="SUPFAM" id="SSF50978">
    <property type="entry name" value="WD40 repeat-like"/>
    <property type="match status" value="1"/>
</dbReference>
<feature type="compositionally biased region" description="Low complexity" evidence="1">
    <location>
        <begin position="448"/>
        <end position="465"/>
    </location>
</feature>
<dbReference type="Gene3D" id="2.130.10.10">
    <property type="entry name" value="YVTN repeat-like/Quinoprotein amine dehydrogenase"/>
    <property type="match status" value="1"/>
</dbReference>
<dbReference type="InterPro" id="IPR036322">
    <property type="entry name" value="WD40_repeat_dom_sf"/>
</dbReference>
<feature type="region of interest" description="Disordered" evidence="1">
    <location>
        <begin position="32"/>
        <end position="53"/>
    </location>
</feature>
<organism evidence="2 3">
    <name type="scientific">Rhizophlyctis rosea</name>
    <dbReference type="NCBI Taxonomy" id="64517"/>
    <lineage>
        <taxon>Eukaryota</taxon>
        <taxon>Fungi</taxon>
        <taxon>Fungi incertae sedis</taxon>
        <taxon>Chytridiomycota</taxon>
        <taxon>Chytridiomycota incertae sedis</taxon>
        <taxon>Chytridiomycetes</taxon>
        <taxon>Rhizophlyctidales</taxon>
        <taxon>Rhizophlyctidaceae</taxon>
        <taxon>Rhizophlyctis</taxon>
    </lineage>
</organism>
<feature type="compositionally biased region" description="Basic and acidic residues" evidence="1">
    <location>
        <begin position="490"/>
        <end position="509"/>
    </location>
</feature>